<dbReference type="Pfam" id="PF18711">
    <property type="entry name" value="TxDE"/>
    <property type="match status" value="1"/>
</dbReference>
<protein>
    <submittedName>
        <fullName evidence="2">Catechol 2,3-dioxygenase-like lactoylglutathione lyase family enzyme</fullName>
    </submittedName>
</protein>
<evidence type="ECO:0000313" key="3">
    <source>
        <dbReference type="Proteomes" id="UP001226720"/>
    </source>
</evidence>
<reference evidence="2" key="1">
    <citation type="submission" date="2023-07" db="EMBL/GenBank/DDBJ databases">
        <title>Genomic Encyclopedia of Type Strains, Phase IV (KMG-IV): sequencing the most valuable type-strain genomes for metagenomic binning, comparative biology and taxonomic classification.</title>
        <authorList>
            <person name="Goeker M."/>
        </authorList>
    </citation>
    <scope>NUCLEOTIDE SEQUENCE [LARGE SCALE GENOMIC DNA]</scope>
    <source>
        <strain evidence="2">JSM 076093</strain>
    </source>
</reference>
<dbReference type="Proteomes" id="UP001226720">
    <property type="component" value="Unassembled WGS sequence"/>
</dbReference>
<dbReference type="InterPro" id="IPR004360">
    <property type="entry name" value="Glyas_Fos-R_dOase_dom"/>
</dbReference>
<organism evidence="2 3">
    <name type="scientific">Guptibacillus hwajinpoensis</name>
    <dbReference type="NCBI Taxonomy" id="208199"/>
    <lineage>
        <taxon>Bacteria</taxon>
        <taxon>Bacillati</taxon>
        <taxon>Bacillota</taxon>
        <taxon>Bacilli</taxon>
        <taxon>Bacillales</taxon>
        <taxon>Guptibacillaceae</taxon>
        <taxon>Guptibacillus</taxon>
    </lineage>
</organism>
<comment type="caution">
    <text evidence="2">The sequence shown here is derived from an EMBL/GenBank/DDBJ whole genome shotgun (WGS) entry which is preliminary data.</text>
</comment>
<keyword evidence="3" id="KW-1185">Reference proteome</keyword>
<evidence type="ECO:0000259" key="1">
    <source>
        <dbReference type="PROSITE" id="PS51819"/>
    </source>
</evidence>
<proteinExistence type="predicted"/>
<dbReference type="RefSeq" id="WP_301550759.1">
    <property type="nucleotide sequence ID" value="NZ_JAQRMZ010000002.1"/>
</dbReference>
<dbReference type="PROSITE" id="PS51819">
    <property type="entry name" value="VOC"/>
    <property type="match status" value="1"/>
</dbReference>
<dbReference type="InterPro" id="IPR029068">
    <property type="entry name" value="Glyas_Bleomycin-R_OHBP_Dase"/>
</dbReference>
<dbReference type="SUPFAM" id="SSF54593">
    <property type="entry name" value="Glyoxalase/Bleomycin resistance protein/Dihydroxybiphenyl dioxygenase"/>
    <property type="match status" value="1"/>
</dbReference>
<feature type="domain" description="VOC" evidence="1">
    <location>
        <begin position="2"/>
        <end position="116"/>
    </location>
</feature>
<accession>A0ABU0JXH4</accession>
<evidence type="ECO:0000313" key="2">
    <source>
        <dbReference type="EMBL" id="MDQ0481790.1"/>
    </source>
</evidence>
<name>A0ABU0JXH4_9BACL</name>
<dbReference type="Pfam" id="PF00903">
    <property type="entry name" value="Glyoxalase"/>
    <property type="match status" value="1"/>
</dbReference>
<dbReference type="EMBL" id="JAUSWM010000001">
    <property type="protein sequence ID" value="MDQ0481790.1"/>
    <property type="molecule type" value="Genomic_DNA"/>
</dbReference>
<gene>
    <name evidence="2" type="ORF">QO000_000743</name>
</gene>
<dbReference type="InterPro" id="IPR037523">
    <property type="entry name" value="VOC_core"/>
</dbReference>
<sequence length="227" mass="25743">MKIRRVTLKTKDLDKMKIFYTEILGMPLSKECQESFQVSAGSSQLKFTSRNVKGDPYYHFAFNIPSNKFKEAKAWLEGKVELNEEEGKDEGDFPNLPGHSLYFYDPSENVVEFISRHSITQASDEPFSQSSILNISEISLTVDDAIKTGRQLMDIGISERDNHQISAVSLNFMGNRAIGVSILLVQPCRRWIFSDKVSAIYPIDIEVNTNDQIVVNENHEVTINQTS</sequence>
<dbReference type="Gene3D" id="3.10.180.10">
    <property type="entry name" value="2,3-Dihydroxybiphenyl 1,2-Dioxygenase, domain 1"/>
    <property type="match status" value="1"/>
</dbReference>
<dbReference type="InterPro" id="IPR040553">
    <property type="entry name" value="TxDE"/>
</dbReference>
<dbReference type="GeneID" id="301326061"/>